<evidence type="ECO:0000313" key="4">
    <source>
        <dbReference type="EMBL" id="PON69724.1"/>
    </source>
</evidence>
<gene>
    <name evidence="4" type="ORF">PanWU01x14_085080</name>
</gene>
<dbReference type="Gene3D" id="3.20.20.80">
    <property type="entry name" value="Glycosidases"/>
    <property type="match status" value="1"/>
</dbReference>
<dbReference type="SUPFAM" id="SSF51445">
    <property type="entry name" value="(Trans)glycosidases"/>
    <property type="match status" value="1"/>
</dbReference>
<accession>A0A2P5D8X5</accession>
<evidence type="ECO:0000256" key="3">
    <source>
        <dbReference type="SAM" id="SignalP"/>
    </source>
</evidence>
<name>A0A2P5D8X5_PARAD</name>
<dbReference type="PROSITE" id="PS00653">
    <property type="entry name" value="GLYCOSYL_HYDROL_F1_2"/>
    <property type="match status" value="1"/>
</dbReference>
<reference evidence="5" key="1">
    <citation type="submission" date="2016-06" db="EMBL/GenBank/DDBJ databases">
        <title>Parallel loss of symbiosis genes in relatives of nitrogen-fixing non-legume Parasponia.</title>
        <authorList>
            <person name="Van Velzen R."/>
            <person name="Holmer R."/>
            <person name="Bu F."/>
            <person name="Rutten L."/>
            <person name="Van Zeijl A."/>
            <person name="Liu W."/>
            <person name="Santuari L."/>
            <person name="Cao Q."/>
            <person name="Sharma T."/>
            <person name="Shen D."/>
            <person name="Roswanjaya Y."/>
            <person name="Wardhani T."/>
            <person name="Kalhor M.S."/>
            <person name="Jansen J."/>
            <person name="Van den Hoogen J."/>
            <person name="Gungor B."/>
            <person name="Hartog M."/>
            <person name="Hontelez J."/>
            <person name="Verver J."/>
            <person name="Yang W.-C."/>
            <person name="Schijlen E."/>
            <person name="Repin R."/>
            <person name="Schilthuizen M."/>
            <person name="Schranz E."/>
            <person name="Heidstra R."/>
            <person name="Miyata K."/>
            <person name="Fedorova E."/>
            <person name="Kohlen W."/>
            <person name="Bisseling T."/>
            <person name="Smit S."/>
            <person name="Geurts R."/>
        </authorList>
    </citation>
    <scope>NUCLEOTIDE SEQUENCE [LARGE SCALE GENOMIC DNA]</scope>
    <source>
        <strain evidence="5">cv. WU1-14</strain>
    </source>
</reference>
<dbReference type="InterPro" id="IPR001360">
    <property type="entry name" value="Glyco_hydro_1"/>
</dbReference>
<keyword evidence="5" id="KW-1185">Reference proteome</keyword>
<dbReference type="GO" id="GO:0005975">
    <property type="term" value="P:carbohydrate metabolic process"/>
    <property type="evidence" value="ECO:0007669"/>
    <property type="project" value="InterPro"/>
</dbReference>
<dbReference type="InterPro" id="IPR017853">
    <property type="entry name" value="GH"/>
</dbReference>
<proteinExistence type="inferred from homology"/>
<comment type="caution">
    <text evidence="4">The sequence shown here is derived from an EMBL/GenBank/DDBJ whole genome shotgun (WGS) entry which is preliminary data.</text>
</comment>
<dbReference type="STRING" id="3476.A0A2P5D8X5"/>
<evidence type="ECO:0000256" key="2">
    <source>
        <dbReference type="ARBA" id="ARBA00022801"/>
    </source>
</evidence>
<organism evidence="4 5">
    <name type="scientific">Parasponia andersonii</name>
    <name type="common">Sponia andersonii</name>
    <dbReference type="NCBI Taxonomy" id="3476"/>
    <lineage>
        <taxon>Eukaryota</taxon>
        <taxon>Viridiplantae</taxon>
        <taxon>Streptophyta</taxon>
        <taxon>Embryophyta</taxon>
        <taxon>Tracheophyta</taxon>
        <taxon>Spermatophyta</taxon>
        <taxon>Magnoliopsida</taxon>
        <taxon>eudicotyledons</taxon>
        <taxon>Gunneridae</taxon>
        <taxon>Pentapetalae</taxon>
        <taxon>rosids</taxon>
        <taxon>fabids</taxon>
        <taxon>Rosales</taxon>
        <taxon>Cannabaceae</taxon>
        <taxon>Parasponia</taxon>
    </lineage>
</organism>
<dbReference type="Proteomes" id="UP000237105">
    <property type="component" value="Unassembled WGS sequence"/>
</dbReference>
<feature type="signal peptide" evidence="3">
    <location>
        <begin position="1"/>
        <end position="27"/>
    </location>
</feature>
<dbReference type="Pfam" id="PF00232">
    <property type="entry name" value="Glyco_hydro_1"/>
    <property type="match status" value="1"/>
</dbReference>
<dbReference type="GO" id="GO:0004553">
    <property type="term" value="F:hydrolase activity, hydrolyzing O-glycosyl compounds"/>
    <property type="evidence" value="ECO:0007669"/>
    <property type="project" value="InterPro"/>
</dbReference>
<keyword evidence="2 4" id="KW-0378">Hydrolase</keyword>
<feature type="chain" id="PRO_5015152638" evidence="3">
    <location>
        <begin position="28"/>
        <end position="121"/>
    </location>
</feature>
<sequence length="121" mass="13198">MAYHRGSLILGLLLLLGSAATISTTTAAEIPTHYGAVFLNRTSFPPGFIFGTASSSYQYEGAAKKDGRGPSIWDNYTHRYPEKVNQACYETSKLVSSVDVESLTMSHDHRLSGFQPQKIAP</sequence>
<evidence type="ECO:0000256" key="1">
    <source>
        <dbReference type="ARBA" id="ARBA00010838"/>
    </source>
</evidence>
<dbReference type="AlphaFoldDB" id="A0A2P5D8X5"/>
<protein>
    <submittedName>
        <fullName evidence="4">Glycoside hydrolase</fullName>
    </submittedName>
</protein>
<keyword evidence="3" id="KW-0732">Signal</keyword>
<dbReference type="OrthoDB" id="1166172at2759"/>
<dbReference type="InterPro" id="IPR033132">
    <property type="entry name" value="GH_1_N_CS"/>
</dbReference>
<dbReference type="EMBL" id="JXTB01000054">
    <property type="protein sequence ID" value="PON69724.1"/>
    <property type="molecule type" value="Genomic_DNA"/>
</dbReference>
<comment type="similarity">
    <text evidence="1">Belongs to the glycosyl hydrolase 1 family.</text>
</comment>
<evidence type="ECO:0000313" key="5">
    <source>
        <dbReference type="Proteomes" id="UP000237105"/>
    </source>
</evidence>